<proteinExistence type="predicted"/>
<keyword evidence="2" id="KW-1185">Reference proteome</keyword>
<dbReference type="Pfam" id="PF13030">
    <property type="entry name" value="DUF3891"/>
    <property type="match status" value="1"/>
</dbReference>
<evidence type="ECO:0008006" key="3">
    <source>
        <dbReference type="Google" id="ProtNLM"/>
    </source>
</evidence>
<gene>
    <name evidence="1" type="ORF">GCM10009039_05090</name>
</gene>
<protein>
    <recommendedName>
        <fullName evidence="3">DUF3891 family protein</fullName>
    </recommendedName>
</protein>
<dbReference type="AlphaFoldDB" id="A0A830F073"/>
<evidence type="ECO:0000313" key="2">
    <source>
        <dbReference type="Proteomes" id="UP000607197"/>
    </source>
</evidence>
<dbReference type="RefSeq" id="WP_188975517.1">
    <property type="nucleotide sequence ID" value="NZ_BMPG01000001.1"/>
</dbReference>
<dbReference type="EMBL" id="BMPG01000001">
    <property type="protein sequence ID" value="GGL49927.1"/>
    <property type="molecule type" value="Genomic_DNA"/>
</dbReference>
<name>A0A830F073_9EURY</name>
<dbReference type="InterPro" id="IPR024992">
    <property type="entry name" value="DUF3891"/>
</dbReference>
<organism evidence="1 2">
    <name type="scientific">Halocalculus aciditolerans</name>
    <dbReference type="NCBI Taxonomy" id="1383812"/>
    <lineage>
        <taxon>Archaea</taxon>
        <taxon>Methanobacteriati</taxon>
        <taxon>Methanobacteriota</taxon>
        <taxon>Stenosarchaea group</taxon>
        <taxon>Halobacteria</taxon>
        <taxon>Halobacteriales</taxon>
        <taxon>Halobacteriaceae</taxon>
        <taxon>Halocalculus</taxon>
    </lineage>
</organism>
<reference evidence="1" key="2">
    <citation type="submission" date="2020-09" db="EMBL/GenBank/DDBJ databases">
        <authorList>
            <person name="Sun Q."/>
            <person name="Ohkuma M."/>
        </authorList>
    </citation>
    <scope>NUCLEOTIDE SEQUENCE</scope>
    <source>
        <strain evidence="1">JCM 19596</strain>
    </source>
</reference>
<sequence>MIVTESAGRYRFVTQPDHGALSGRLARHWGNDTFARPARRHSVLVAAEAHDQGWVDYDLRPRFEDGGPVDFTQVPDEDWHDFYADGVETVADLDAYAGLLTSMHAAGLRCSGYGARPAIPDRLDEPRCAGFVARQEAHQKKLADDLDLDDGDRAVLADLHERKETDETSPLWRNYLRLQAFDALSLYACTASTFGGDEIGPVPVDDDRTETLSLDPIGPAAVRVDPWPFDSDVVALPVRRRVVPSDADDPVEAYYAADVETVTYTLHA</sequence>
<dbReference type="OrthoDB" id="214460at2157"/>
<dbReference type="Proteomes" id="UP000607197">
    <property type="component" value="Unassembled WGS sequence"/>
</dbReference>
<accession>A0A830F073</accession>
<evidence type="ECO:0000313" key="1">
    <source>
        <dbReference type="EMBL" id="GGL49927.1"/>
    </source>
</evidence>
<comment type="caution">
    <text evidence="1">The sequence shown here is derived from an EMBL/GenBank/DDBJ whole genome shotgun (WGS) entry which is preliminary data.</text>
</comment>
<reference evidence="1" key="1">
    <citation type="journal article" date="2014" name="Int. J. Syst. Evol. Microbiol.">
        <title>Complete genome sequence of Corynebacterium casei LMG S-19264T (=DSM 44701T), isolated from a smear-ripened cheese.</title>
        <authorList>
            <consortium name="US DOE Joint Genome Institute (JGI-PGF)"/>
            <person name="Walter F."/>
            <person name="Albersmeier A."/>
            <person name="Kalinowski J."/>
            <person name="Ruckert C."/>
        </authorList>
    </citation>
    <scope>NUCLEOTIDE SEQUENCE</scope>
    <source>
        <strain evidence="1">JCM 19596</strain>
    </source>
</reference>